<dbReference type="PROSITE" id="PS50056">
    <property type="entry name" value="TYR_PHOSPHATASE_2"/>
    <property type="match status" value="1"/>
</dbReference>
<dbReference type="InterPro" id="IPR029021">
    <property type="entry name" value="Prot-tyrosine_phosphatase-like"/>
</dbReference>
<keyword evidence="3" id="KW-0880">Kelch repeat</keyword>
<feature type="region of interest" description="Disordered" evidence="9">
    <location>
        <begin position="64"/>
        <end position="83"/>
    </location>
</feature>
<evidence type="ECO:0000256" key="1">
    <source>
        <dbReference type="ARBA" id="ARBA00004496"/>
    </source>
</evidence>
<evidence type="ECO:0000259" key="10">
    <source>
        <dbReference type="PROSITE" id="PS50055"/>
    </source>
</evidence>
<keyword evidence="5" id="KW-0597">Phosphoprotein</keyword>
<evidence type="ECO:0000256" key="4">
    <source>
        <dbReference type="ARBA" id="ARBA00022490"/>
    </source>
</evidence>
<evidence type="ECO:0000259" key="11">
    <source>
        <dbReference type="PROSITE" id="PS50056"/>
    </source>
</evidence>
<feature type="region of interest" description="Disordered" evidence="9">
    <location>
        <begin position="906"/>
        <end position="976"/>
    </location>
</feature>
<keyword evidence="6 12" id="KW-0378">Hydrolase</keyword>
<feature type="domain" description="Tyrosine-protein phosphatase" evidence="10">
    <location>
        <begin position="108"/>
        <end position="382"/>
    </location>
</feature>
<dbReference type="GO" id="GO:0005634">
    <property type="term" value="C:nucleus"/>
    <property type="evidence" value="ECO:0007669"/>
    <property type="project" value="TreeGrafter"/>
</dbReference>
<dbReference type="SUPFAM" id="SSF117281">
    <property type="entry name" value="Kelch motif"/>
    <property type="match status" value="1"/>
</dbReference>
<keyword evidence="13" id="KW-1185">Reference proteome</keyword>
<dbReference type="PANTHER" id="PTHR45983">
    <property type="entry name" value="TYROSINE PHOSPHATSE N18, PUTATIVE-RELATED"/>
    <property type="match status" value="1"/>
</dbReference>
<dbReference type="EMBL" id="HG994592">
    <property type="protein sequence ID" value="CAF2826542.1"/>
    <property type="molecule type" value="Genomic_DNA"/>
</dbReference>
<dbReference type="FunFam" id="3.90.190.10:FF:000045">
    <property type="entry name" value="Tyrosine-protein phosphatase non-receptor type 12"/>
    <property type="match status" value="1"/>
</dbReference>
<feature type="compositionally biased region" description="Polar residues" evidence="9">
    <location>
        <begin position="655"/>
        <end position="673"/>
    </location>
</feature>
<dbReference type="SMART" id="SM00194">
    <property type="entry name" value="PTPc"/>
    <property type="match status" value="1"/>
</dbReference>
<evidence type="ECO:0000313" key="12">
    <source>
        <dbReference type="EMBL" id="CAF2826542.1"/>
    </source>
</evidence>
<dbReference type="PRINTS" id="PR00700">
    <property type="entry name" value="PRTYPHPHTASE"/>
</dbReference>
<feature type="domain" description="Tyrosine specific protein phosphatases" evidence="11">
    <location>
        <begin position="296"/>
        <end position="373"/>
    </location>
</feature>
<dbReference type="GO" id="GO:0004726">
    <property type="term" value="F:non-membrane spanning protein tyrosine phosphatase activity"/>
    <property type="evidence" value="ECO:0007669"/>
    <property type="project" value="InterPro"/>
</dbReference>
<dbReference type="SMART" id="SM00404">
    <property type="entry name" value="PTPc_motif"/>
    <property type="match status" value="1"/>
</dbReference>
<feature type="compositionally biased region" description="Low complexity" evidence="9">
    <location>
        <begin position="634"/>
        <end position="643"/>
    </location>
</feature>
<evidence type="ECO:0000256" key="2">
    <source>
        <dbReference type="ARBA" id="ARBA00013064"/>
    </source>
</evidence>
<name>A0A7R8CHT6_LEPSM</name>
<dbReference type="OrthoDB" id="10001928at2759"/>
<evidence type="ECO:0000313" key="13">
    <source>
        <dbReference type="Proteomes" id="UP000675881"/>
    </source>
</evidence>
<keyword evidence="4" id="KW-0963">Cytoplasm</keyword>
<dbReference type="InterPro" id="IPR000242">
    <property type="entry name" value="PTP_cat"/>
</dbReference>
<dbReference type="Proteomes" id="UP000675881">
    <property type="component" value="Chromosome 13"/>
</dbReference>
<dbReference type="PANTHER" id="PTHR45983:SF2">
    <property type="entry name" value="PROTEIN-TYROSINE-PHOSPHATASE"/>
    <property type="match status" value="1"/>
</dbReference>
<gene>
    <name evidence="12" type="ORF">LSAA_3828</name>
</gene>
<protein>
    <recommendedName>
        <fullName evidence="2">protein-tyrosine-phosphatase</fullName>
        <ecNumber evidence="2">3.1.3.48</ecNumber>
    </recommendedName>
</protein>
<dbReference type="Gene3D" id="2.120.10.80">
    <property type="entry name" value="Kelch-type beta propeller"/>
    <property type="match status" value="1"/>
</dbReference>
<proteinExistence type="inferred from homology"/>
<dbReference type="PROSITE" id="PS50055">
    <property type="entry name" value="TYR_PHOSPHATASE_PTP"/>
    <property type="match status" value="1"/>
</dbReference>
<evidence type="ECO:0000256" key="6">
    <source>
        <dbReference type="ARBA" id="ARBA00022801"/>
    </source>
</evidence>
<comment type="similarity">
    <text evidence="8">Belongs to the protein-tyrosine phosphatase family. Non-receptor class 4 subfamily.</text>
</comment>
<evidence type="ECO:0000256" key="9">
    <source>
        <dbReference type="SAM" id="MobiDB-lite"/>
    </source>
</evidence>
<dbReference type="InterPro" id="IPR047170">
    <property type="entry name" value="PTN12/18/22"/>
</dbReference>
<dbReference type="Pfam" id="PF00102">
    <property type="entry name" value="Y_phosphatase"/>
    <property type="match status" value="1"/>
</dbReference>
<dbReference type="EC" id="3.1.3.48" evidence="2"/>
<feature type="compositionally biased region" description="Polar residues" evidence="9">
    <location>
        <begin position="567"/>
        <end position="576"/>
    </location>
</feature>
<feature type="region of interest" description="Disordered" evidence="9">
    <location>
        <begin position="555"/>
        <end position="594"/>
    </location>
</feature>
<comment type="subcellular location">
    <subcellularLocation>
        <location evidence="1">Cytoplasm</location>
    </subcellularLocation>
</comment>
<sequence length="1375" mass="152930">MVQVEEAKELLRKEVVVVSLYYHNEVLIVNDVSEQLESNLEEVVKECGVDPLLLNELNAEEDWGVSMRDKGGGGGGGVDSEENGRVLPLKTVLTNLFNRLESMEEETFEREFSDLKSFSEELKTREEFGTREGEKDVNRKKNRYKDILPFDYTRVILSEYPGVSGSDYINANYMKGASGSNAYIASQGPLPNTLNDFWRMIVECQVQVIVMACNEQEAGKHKCERYWGTESQEDQEYEENHNEEEEDKCPQTLERQYGNYFVKLLKARRLCPDFLVRTMRLRWQNESGVEEEKNFKPLLEMVRLIRDCQASETLPVLVHCSAGCGRTGTICAIDFIWGLLRTGKLTSNFSLFELVKEMRKQRIAIVQTVDQYILVHRAVRELFLEQLRVIDTHTYENVDNNGLPIYRSSNNIAGDESDTEYETVCVNEQNIDKILSEKLNTNLSLSSSSTANLYNTKTPPKQRYLESLNLESRNNVGTSASATTSTANSSDNLLEEFHRDISKSTSKLFEPAAPPESLRNTSASQRFKKGNLRLKQTDDGHWIIEERDIPLDSKIKTKKPHPFFNKNEASQCSSDSPRFEEDPPSPSNQVTHPHRLSELEVSLVSGSKSVPNSLDRKVVRKSTSTLKNLDSDQSMSSIISSSESKIKRSKSMKITLNSSNTDHFVSSRNSKTLSSSYDSPPPSPIHVRPTNKSPPPKSKPLSVHEYANVHFSLCGGSSEINLQSGESVKMKEFREFVSNNQIVPLVHSPLKPKRTPEYVNVNFSNDEGLTSAITDSVMASFESAEKEGDKTLSDFNNERDSVSSNISTKFAPFLRLKERRNSFRQAVDSRSSWSSHTTPTYENVSVMSDEFGLISNSSSHHYEPISYGNEVDKSINNLISNSKNIASESTNVNSLQSVGLVSEVIKQQQQPGRSVIRKHSSSNSLLGAPGSKGSPPPPPPYKQPPSLAEYQQPKRSSSVSRIPHRHLPSTSRITASHHLESRVPPIHLNQIPNLMSVSSLSTPPKLPVKENKVISQQRRVTKESVSAFNHSSNASPHGIDLDVVAAMMSGGAGRDLSKPNFGRSLAGVLSGAATNFRSRFLGSSSPDSAPSFLLRDKGASIPGGAGKQGVESIITTTHSPAPPSHKGMMDESGEMPSSSIPLTVPGASSSSIPSAPRHLGVCGFPDTAHALRSHLGLAMVDGLQEMKIKLNVEEDIAKSISFLMEQSLLVLKPNRGKHYSPTLLTVASVWGIISSVLYKYMLKKGLLILPTDEEKRKRPVMASPILKWKKVSNATGPSPRPRHGHRAVAIKDLMVVFGGGNEGIVDELHVYNTATNQWFVPPVKGDEWLEYGKYSNELYELQASRWEWKRIKPKVPKNGNPPCPRLGHSFTLIDI</sequence>
<dbReference type="InterPro" id="IPR006652">
    <property type="entry name" value="Kelch_1"/>
</dbReference>
<dbReference type="Pfam" id="PF01344">
    <property type="entry name" value="Kelch_1"/>
    <property type="match status" value="1"/>
</dbReference>
<dbReference type="InterPro" id="IPR016130">
    <property type="entry name" value="Tyr_Pase_AS"/>
</dbReference>
<organism evidence="12 13">
    <name type="scientific">Lepeophtheirus salmonis</name>
    <name type="common">Salmon louse</name>
    <name type="synonym">Caligus salmonis</name>
    <dbReference type="NCBI Taxonomy" id="72036"/>
    <lineage>
        <taxon>Eukaryota</taxon>
        <taxon>Metazoa</taxon>
        <taxon>Ecdysozoa</taxon>
        <taxon>Arthropoda</taxon>
        <taxon>Crustacea</taxon>
        <taxon>Multicrustacea</taxon>
        <taxon>Hexanauplia</taxon>
        <taxon>Copepoda</taxon>
        <taxon>Siphonostomatoida</taxon>
        <taxon>Caligidae</taxon>
        <taxon>Lepeophtheirus</taxon>
    </lineage>
</organism>
<dbReference type="Gene3D" id="3.90.190.10">
    <property type="entry name" value="Protein tyrosine phosphatase superfamily"/>
    <property type="match status" value="1"/>
</dbReference>
<feature type="compositionally biased region" description="Pro residues" evidence="9">
    <location>
        <begin position="934"/>
        <end position="943"/>
    </location>
</feature>
<dbReference type="InterPro" id="IPR015915">
    <property type="entry name" value="Kelch-typ_b-propeller"/>
</dbReference>
<evidence type="ECO:0000256" key="8">
    <source>
        <dbReference type="ARBA" id="ARBA00034734"/>
    </source>
</evidence>
<dbReference type="GO" id="GO:0005737">
    <property type="term" value="C:cytoplasm"/>
    <property type="evidence" value="ECO:0007669"/>
    <property type="project" value="UniProtKB-SubCell"/>
</dbReference>
<keyword evidence="7" id="KW-0904">Protein phosphatase</keyword>
<evidence type="ECO:0000256" key="5">
    <source>
        <dbReference type="ARBA" id="ARBA00022553"/>
    </source>
</evidence>
<dbReference type="InterPro" id="IPR003595">
    <property type="entry name" value="Tyr_Pase_cat"/>
</dbReference>
<dbReference type="GO" id="GO:0048666">
    <property type="term" value="P:neuron development"/>
    <property type="evidence" value="ECO:0007669"/>
    <property type="project" value="UniProtKB-ARBA"/>
</dbReference>
<accession>A0A7R8CHT6</accession>
<dbReference type="SUPFAM" id="SSF52799">
    <property type="entry name" value="(Phosphotyrosine protein) phosphatases II"/>
    <property type="match status" value="1"/>
</dbReference>
<dbReference type="PROSITE" id="PS00383">
    <property type="entry name" value="TYR_PHOSPHATASE_1"/>
    <property type="match status" value="1"/>
</dbReference>
<dbReference type="InterPro" id="IPR000387">
    <property type="entry name" value="Tyr_Pase_dom"/>
</dbReference>
<reference evidence="12" key="1">
    <citation type="submission" date="2021-02" db="EMBL/GenBank/DDBJ databases">
        <authorList>
            <person name="Bekaert M."/>
        </authorList>
    </citation>
    <scope>NUCLEOTIDE SEQUENCE</scope>
    <source>
        <strain evidence="12">IoA-00</strain>
    </source>
</reference>
<feature type="region of interest" description="Disordered" evidence="9">
    <location>
        <begin position="1119"/>
        <end position="1147"/>
    </location>
</feature>
<evidence type="ECO:0000256" key="7">
    <source>
        <dbReference type="ARBA" id="ARBA00022912"/>
    </source>
</evidence>
<evidence type="ECO:0000256" key="3">
    <source>
        <dbReference type="ARBA" id="ARBA00022441"/>
    </source>
</evidence>
<feature type="region of interest" description="Disordered" evidence="9">
    <location>
        <begin position="629"/>
        <end position="701"/>
    </location>
</feature>